<feature type="compositionally biased region" description="Basic and acidic residues" evidence="11">
    <location>
        <begin position="83"/>
        <end position="105"/>
    </location>
</feature>
<dbReference type="PANTHER" id="PTHR30332:SF24">
    <property type="entry name" value="SECRETIN GSPD-RELATED"/>
    <property type="match status" value="1"/>
</dbReference>
<feature type="domain" description="NolW-like" evidence="13">
    <location>
        <begin position="344"/>
        <end position="490"/>
    </location>
</feature>
<evidence type="ECO:0000256" key="1">
    <source>
        <dbReference type="ARBA" id="ARBA00004442"/>
    </source>
</evidence>
<keyword evidence="6" id="KW-0732">Signal</keyword>
<reference evidence="15" key="1">
    <citation type="submission" date="2022-10" db="EMBL/GenBank/DDBJ databases">
        <title>Characterization and whole genome sequencing of a new Roseateles species, isolated from fresh water.</title>
        <authorList>
            <person name="Guliayeva D.Y."/>
            <person name="Akhremchuk A.E."/>
            <person name="Sikolenko M.A."/>
            <person name="Valentovich L.N."/>
            <person name="Sidarenka A.V."/>
        </authorList>
    </citation>
    <scope>NUCLEOTIDE SEQUENCE</scope>
    <source>
        <strain evidence="15">BIM B-1768</strain>
    </source>
</reference>
<evidence type="ECO:0000256" key="8">
    <source>
        <dbReference type="ARBA" id="ARBA00023136"/>
    </source>
</evidence>
<sequence length="927" mass="97261">MRSLTDPKHRLAAWASCLMLSGCVTPASQSNDPDAPLFREGTYVRSARATESPDGRSPGLPSAIPQPVIPPGTAGAEMTSAAKAREDSDRPARRGADEPLTRRTTSDVPGKAALNFVDAEIPSVISTLARFLGRNFLLDPRVKGQITLVSHGEVPAGTAYDMLVAALRMRGFTIVDVGRVSRVVPVADAKLQGGPVNARAPGGGVATRTIRLAYENAEALVPVLKPMVAPESSITAHASSNMLVITDYVDNLERLSRIIESIDTPTSLDTDVVKIHHGVAVDIAGLASDLLQTGGNDNRRDIVLLADPRSNNVIIRSSSPSRTRLARDLLAKLDSAQDDPGNLHVVYLRHAQSTYLAGVLRGMLTGDTGTSALGSGDNARAALGAGGMSGGAAATNSSGTPSRTGSTPSGVSSGSSKSGGGSARFGGNGNGGANGGQVAGGGSGSSTAFSAGGVTVQADATANALIIAAPEPMYRSIRRVIDLLDQRRAQVMVESLIVEVTEQDAAQLGIQWMRNNGKFIGGSNFGGGANLNNNAANTIDFLPGGLSLGLIDGTVNLPGVGEILNLNLLARALRTKGSVNILSTPNILTLDNEAASIIVGKTVPFVSGQYITPGGGGSDNPFQTVTREDIGLQLKIRPQISEGGTVKLDIYQEVSSIDDQNSGVAGIVTNKRALDTSVLLDDGQIMVLGGLLEDSVNNVEESVPGLGSIPLLGHLFRYDKRQRVKTNLMVFLRPYVIRDANAGRGLTQDRYNVMRAQQSKAQPDKHLLLPDLPAPILPPMEVPMVGARSSLDLRPAQWDQTRQQPSPEVETRQQMRQRPTQPDAAQEPPVRSRLPSNVGVTGDPTVLYATPDSNKTVLQVADVADQDDAVRIAKRVRISGMPAYIVGGPGGIGYAVRVDASRDARAVDTATGVLRELGYRPEIVVMP</sequence>
<dbReference type="Pfam" id="PF00263">
    <property type="entry name" value="Secretin"/>
    <property type="match status" value="1"/>
</dbReference>
<comment type="similarity">
    <text evidence="2">Belongs to the bacterial secretin family. GSP D subfamily.</text>
</comment>
<dbReference type="InterPro" id="IPR050810">
    <property type="entry name" value="Bact_Secretion_Sys_Channel"/>
</dbReference>
<feature type="domain" description="Type II/III secretion system secretin-like" evidence="12">
    <location>
        <begin position="572"/>
        <end position="738"/>
    </location>
</feature>
<dbReference type="RefSeq" id="WP_261757176.1">
    <property type="nucleotide sequence ID" value="NZ_CP104562.2"/>
</dbReference>
<feature type="compositionally biased region" description="Gly residues" evidence="11">
    <location>
        <begin position="417"/>
        <end position="442"/>
    </location>
</feature>
<evidence type="ECO:0000256" key="3">
    <source>
        <dbReference type="ARBA" id="ARBA00022448"/>
    </source>
</evidence>
<dbReference type="SUPFAM" id="SSF110997">
    <property type="entry name" value="Sporulation related repeat"/>
    <property type="match status" value="1"/>
</dbReference>
<evidence type="ECO:0000259" key="12">
    <source>
        <dbReference type="Pfam" id="PF00263"/>
    </source>
</evidence>
<dbReference type="InterPro" id="IPR001775">
    <property type="entry name" value="GspD/PilQ"/>
</dbReference>
<dbReference type="PRINTS" id="PR01032">
    <property type="entry name" value="PHAGEIV"/>
</dbReference>
<dbReference type="NCBIfam" id="TIGR02517">
    <property type="entry name" value="type_II_gspD"/>
    <property type="match status" value="1"/>
</dbReference>
<dbReference type="EMBL" id="CP104562">
    <property type="protein sequence ID" value="UXH77428.1"/>
    <property type="molecule type" value="Genomic_DNA"/>
</dbReference>
<dbReference type="InterPro" id="IPR004846">
    <property type="entry name" value="T2SS/T3SS_dom"/>
</dbReference>
<keyword evidence="4" id="KW-1134">Transmembrane beta strand</keyword>
<gene>
    <name evidence="15" type="primary">gspD</name>
    <name evidence="15" type="ORF">N4261_20875</name>
</gene>
<evidence type="ECO:0000256" key="5">
    <source>
        <dbReference type="ARBA" id="ARBA00022692"/>
    </source>
</evidence>
<evidence type="ECO:0000256" key="11">
    <source>
        <dbReference type="SAM" id="MobiDB-lite"/>
    </source>
</evidence>
<organism evidence="15 16">
    <name type="scientific">Roseateles amylovorans</name>
    <dbReference type="NCBI Taxonomy" id="2978473"/>
    <lineage>
        <taxon>Bacteria</taxon>
        <taxon>Pseudomonadati</taxon>
        <taxon>Pseudomonadota</taxon>
        <taxon>Betaproteobacteria</taxon>
        <taxon>Burkholderiales</taxon>
        <taxon>Sphaerotilaceae</taxon>
        <taxon>Roseateles</taxon>
    </lineage>
</organism>
<evidence type="ECO:0000256" key="10">
    <source>
        <dbReference type="RuleBase" id="RU004004"/>
    </source>
</evidence>
<keyword evidence="8" id="KW-0472">Membrane</keyword>
<dbReference type="InterPro" id="IPR036680">
    <property type="entry name" value="SPOR-like_sf"/>
</dbReference>
<dbReference type="InterPro" id="IPR005644">
    <property type="entry name" value="NolW-like"/>
</dbReference>
<evidence type="ECO:0000313" key="15">
    <source>
        <dbReference type="EMBL" id="UXH77428.1"/>
    </source>
</evidence>
<dbReference type="Proteomes" id="UP001064933">
    <property type="component" value="Chromosome"/>
</dbReference>
<comment type="subcellular location">
    <subcellularLocation>
        <location evidence="1 10">Cell outer membrane</location>
    </subcellularLocation>
</comment>
<evidence type="ECO:0000256" key="7">
    <source>
        <dbReference type="ARBA" id="ARBA00022927"/>
    </source>
</evidence>
<dbReference type="Pfam" id="PF03958">
    <property type="entry name" value="Secretin_N"/>
    <property type="match status" value="3"/>
</dbReference>
<keyword evidence="9" id="KW-0998">Cell outer membrane</keyword>
<dbReference type="InterPro" id="IPR038591">
    <property type="entry name" value="NolW-like_sf"/>
</dbReference>
<feature type="domain" description="NolW-like" evidence="13">
    <location>
        <begin position="270"/>
        <end position="337"/>
    </location>
</feature>
<dbReference type="Pfam" id="PF21305">
    <property type="entry name" value="type_II_gspD_N0"/>
    <property type="match status" value="1"/>
</dbReference>
<feature type="domain" description="NolW-like" evidence="13">
    <location>
        <begin position="207"/>
        <end position="266"/>
    </location>
</feature>
<protein>
    <submittedName>
        <fullName evidence="15">Type II secretion system secretin GspD</fullName>
    </submittedName>
</protein>
<accession>A0ABY6AYS2</accession>
<dbReference type="PANTHER" id="PTHR30332">
    <property type="entry name" value="PROBABLE GENERAL SECRETION PATHWAY PROTEIN D"/>
    <property type="match status" value="1"/>
</dbReference>
<feature type="domain" description="GspD-like N0" evidence="14">
    <location>
        <begin position="114"/>
        <end position="183"/>
    </location>
</feature>
<keyword evidence="16" id="KW-1185">Reference proteome</keyword>
<evidence type="ECO:0000256" key="2">
    <source>
        <dbReference type="ARBA" id="ARBA00006980"/>
    </source>
</evidence>
<dbReference type="InterPro" id="IPR049371">
    <property type="entry name" value="GspD-like_N0"/>
</dbReference>
<evidence type="ECO:0000259" key="14">
    <source>
        <dbReference type="Pfam" id="PF21305"/>
    </source>
</evidence>
<feature type="region of interest" description="Disordered" evidence="11">
    <location>
        <begin position="27"/>
        <end position="106"/>
    </location>
</feature>
<feature type="region of interest" description="Disordered" evidence="11">
    <location>
        <begin position="795"/>
        <end position="841"/>
    </location>
</feature>
<evidence type="ECO:0000256" key="4">
    <source>
        <dbReference type="ARBA" id="ARBA00022452"/>
    </source>
</evidence>
<dbReference type="PROSITE" id="PS51257">
    <property type="entry name" value="PROKAR_LIPOPROTEIN"/>
    <property type="match status" value="1"/>
</dbReference>
<dbReference type="Gene3D" id="3.30.1370.120">
    <property type="match status" value="3"/>
</dbReference>
<dbReference type="InterPro" id="IPR013356">
    <property type="entry name" value="T2SS_GspD"/>
</dbReference>
<feature type="compositionally biased region" description="Low complexity" evidence="11">
    <location>
        <begin position="812"/>
        <end position="822"/>
    </location>
</feature>
<feature type="region of interest" description="Disordered" evidence="11">
    <location>
        <begin position="386"/>
        <end position="442"/>
    </location>
</feature>
<dbReference type="PRINTS" id="PR00811">
    <property type="entry name" value="BCTERIALGSPD"/>
</dbReference>
<keyword evidence="7" id="KW-0653">Protein transport</keyword>
<evidence type="ECO:0000256" key="9">
    <source>
        <dbReference type="ARBA" id="ARBA00023237"/>
    </source>
</evidence>
<keyword evidence="3 10" id="KW-0813">Transport</keyword>
<evidence type="ECO:0000259" key="13">
    <source>
        <dbReference type="Pfam" id="PF03958"/>
    </source>
</evidence>
<name>A0ABY6AYS2_9BURK</name>
<evidence type="ECO:0000256" key="6">
    <source>
        <dbReference type="ARBA" id="ARBA00022729"/>
    </source>
</evidence>
<evidence type="ECO:0000313" key="16">
    <source>
        <dbReference type="Proteomes" id="UP001064933"/>
    </source>
</evidence>
<proteinExistence type="inferred from homology"/>
<keyword evidence="5" id="KW-0812">Transmembrane</keyword>
<feature type="compositionally biased region" description="Low complexity" evidence="11">
    <location>
        <begin position="391"/>
        <end position="416"/>
    </location>
</feature>